<comment type="similarity">
    <text evidence="2 6">Belongs to the plant self-incompatibility (S1) protein family.</text>
</comment>
<keyword evidence="4 6" id="KW-0964">Secreted</keyword>
<evidence type="ECO:0000313" key="9">
    <source>
        <dbReference type="Proteomes" id="UP001558713"/>
    </source>
</evidence>
<dbReference type="Proteomes" id="UP001558713">
    <property type="component" value="Unassembled WGS sequence"/>
</dbReference>
<keyword evidence="7" id="KW-1133">Transmembrane helix</keyword>
<dbReference type="PANTHER" id="PTHR31232:SF168">
    <property type="entry name" value="S-PROTEIN HOMOLOG 24-RELATED"/>
    <property type="match status" value="1"/>
</dbReference>
<reference evidence="8 9" key="1">
    <citation type="submission" date="2024-04" db="EMBL/GenBank/DDBJ databases">
        <title>Genome assembly C_amara_ONT_v2.</title>
        <authorList>
            <person name="Yant L."/>
            <person name="Moore C."/>
            <person name="Slenker M."/>
        </authorList>
    </citation>
    <scope>NUCLEOTIDE SEQUENCE [LARGE SCALE GENOMIC DNA]</scope>
    <source>
        <tissue evidence="8">Leaf</tissue>
    </source>
</reference>
<dbReference type="PANTHER" id="PTHR31232">
    <property type="match status" value="1"/>
</dbReference>
<dbReference type="InterPro" id="IPR010264">
    <property type="entry name" value="Self-incomp_S1"/>
</dbReference>
<keyword evidence="7" id="KW-0472">Membrane</keyword>
<proteinExistence type="inferred from homology"/>
<dbReference type="AlphaFoldDB" id="A0ABD0ZQI7"/>
<feature type="transmembrane region" description="Helical" evidence="7">
    <location>
        <begin position="7"/>
        <end position="27"/>
    </location>
</feature>
<keyword evidence="7" id="KW-0812">Transmembrane</keyword>
<dbReference type="GO" id="GO:0060320">
    <property type="term" value="P:rejection of self pollen"/>
    <property type="evidence" value="ECO:0007669"/>
    <property type="project" value="UniProtKB-KW"/>
</dbReference>
<organism evidence="8 9">
    <name type="scientific">Cardamine amara subsp. amara</name>
    <dbReference type="NCBI Taxonomy" id="228776"/>
    <lineage>
        <taxon>Eukaryota</taxon>
        <taxon>Viridiplantae</taxon>
        <taxon>Streptophyta</taxon>
        <taxon>Embryophyta</taxon>
        <taxon>Tracheophyta</taxon>
        <taxon>Spermatophyta</taxon>
        <taxon>Magnoliopsida</taxon>
        <taxon>eudicotyledons</taxon>
        <taxon>Gunneridae</taxon>
        <taxon>Pentapetalae</taxon>
        <taxon>rosids</taxon>
        <taxon>malvids</taxon>
        <taxon>Brassicales</taxon>
        <taxon>Brassicaceae</taxon>
        <taxon>Cardamineae</taxon>
        <taxon>Cardamine</taxon>
    </lineage>
</organism>
<keyword evidence="3 6" id="KW-0713">Self-incompatibility</keyword>
<evidence type="ECO:0000256" key="6">
    <source>
        <dbReference type="RuleBase" id="RU367044"/>
    </source>
</evidence>
<comment type="caution">
    <text evidence="8">The sequence shown here is derived from an EMBL/GenBank/DDBJ whole genome shotgun (WGS) entry which is preliminary data.</text>
</comment>
<dbReference type="EMBL" id="JBANAX010000696">
    <property type="protein sequence ID" value="KAL1196895.1"/>
    <property type="molecule type" value="Genomic_DNA"/>
</dbReference>
<evidence type="ECO:0000256" key="1">
    <source>
        <dbReference type="ARBA" id="ARBA00004613"/>
    </source>
</evidence>
<sequence>MVNSPKINLNSIFCSMFIISIVVISLICSEANEDPRGPVVRVTIQNDNDYLLGVHCKSRDDDIGFHILAKGQLIRWKFRQYFHFSTLFFCGFSQGQIKKGVFEVYNAPRDIYRCTQNCTWMAKSDGLYGYADVPKGATLIYKWFK</sequence>
<gene>
    <name evidence="8" type="ORF">V5N11_024700</name>
</gene>
<evidence type="ECO:0000256" key="5">
    <source>
        <dbReference type="ARBA" id="ARBA00022729"/>
    </source>
</evidence>
<keyword evidence="5" id="KW-0732">Signal</keyword>
<comment type="subcellular location">
    <subcellularLocation>
        <location evidence="1 6">Secreted</location>
    </subcellularLocation>
</comment>
<evidence type="ECO:0000256" key="4">
    <source>
        <dbReference type="ARBA" id="ARBA00022525"/>
    </source>
</evidence>
<evidence type="ECO:0000256" key="3">
    <source>
        <dbReference type="ARBA" id="ARBA00022471"/>
    </source>
</evidence>
<evidence type="ECO:0000256" key="7">
    <source>
        <dbReference type="SAM" id="Phobius"/>
    </source>
</evidence>
<accession>A0ABD0ZQI7</accession>
<dbReference type="Pfam" id="PF05938">
    <property type="entry name" value="Self-incomp_S1"/>
    <property type="match status" value="1"/>
</dbReference>
<evidence type="ECO:0000313" key="8">
    <source>
        <dbReference type="EMBL" id="KAL1196895.1"/>
    </source>
</evidence>
<evidence type="ECO:0000256" key="2">
    <source>
        <dbReference type="ARBA" id="ARBA00005581"/>
    </source>
</evidence>
<name>A0ABD0ZQI7_CARAN</name>
<dbReference type="GO" id="GO:0005576">
    <property type="term" value="C:extracellular region"/>
    <property type="evidence" value="ECO:0007669"/>
    <property type="project" value="UniProtKB-SubCell"/>
</dbReference>
<protein>
    <recommendedName>
        <fullName evidence="6">S-protein homolog</fullName>
    </recommendedName>
</protein>
<keyword evidence="9" id="KW-1185">Reference proteome</keyword>